<keyword evidence="3" id="KW-1185">Reference proteome</keyword>
<feature type="domain" description="Outer membrane protein beta-barrel" evidence="1">
    <location>
        <begin position="35"/>
        <end position="224"/>
    </location>
</feature>
<accession>A0A0Q4B4Y9</accession>
<organism evidence="2 3">
    <name type="scientific">Candidatus [Bacteroides] periocalifornicus</name>
    <dbReference type="NCBI Taxonomy" id="1702214"/>
    <lineage>
        <taxon>Bacteria</taxon>
        <taxon>Pseudomonadati</taxon>
        <taxon>Bacteroidota</taxon>
    </lineage>
</organism>
<reference evidence="2" key="1">
    <citation type="submission" date="2015-08" db="EMBL/GenBank/DDBJ databases">
        <title>Candidatus Bacteriodes Periocalifornicus.</title>
        <authorList>
            <person name="McLean J.S."/>
            <person name="Kelley S."/>
        </authorList>
    </citation>
    <scope>NUCLEOTIDE SEQUENCE [LARGE SCALE GENOMIC DNA]</scope>
    <source>
        <strain evidence="2">12B</strain>
    </source>
</reference>
<dbReference type="EMBL" id="LIIK01000017">
    <property type="protein sequence ID" value="KQM08946.1"/>
    <property type="molecule type" value="Genomic_DNA"/>
</dbReference>
<protein>
    <recommendedName>
        <fullName evidence="1">Outer membrane protein beta-barrel domain-containing protein</fullName>
    </recommendedName>
</protein>
<gene>
    <name evidence="2" type="ORF">AL399_04640</name>
</gene>
<dbReference type="AlphaFoldDB" id="A0A0Q4B4Y9"/>
<sequence length="239" mass="26875">MGQAYVSDAVELIDDPHAYVILRADWASYQFGARRYNRFNLRPAVRLSYRTEFGRFALLYKRGVLRPSADEQNPEIDYISEFEQTVGNTSLGAELSDQLVFAYGRPVGSAYLSFNASASETRDMIVGVLANSYNLSTYENAARCRAGRLSASYRQPFFDYRFNVSGTLFAGWEEYIVLPRFVPKSQNQGNSGFSFGGYLDVSYDTESNWEFSLYGSYESRDVSFASTLYDTPIYGGGSG</sequence>
<name>A0A0Q4B4Y9_9BACT</name>
<evidence type="ECO:0000259" key="1">
    <source>
        <dbReference type="Pfam" id="PF14905"/>
    </source>
</evidence>
<evidence type="ECO:0000313" key="3">
    <source>
        <dbReference type="Proteomes" id="UP000054172"/>
    </source>
</evidence>
<dbReference type="InterPro" id="IPR041700">
    <property type="entry name" value="OMP_b-brl_3"/>
</dbReference>
<dbReference type="Pfam" id="PF14905">
    <property type="entry name" value="OMP_b-brl_3"/>
    <property type="match status" value="1"/>
</dbReference>
<proteinExistence type="predicted"/>
<evidence type="ECO:0000313" key="2">
    <source>
        <dbReference type="EMBL" id="KQM08946.1"/>
    </source>
</evidence>
<comment type="caution">
    <text evidence="2">The sequence shown here is derived from an EMBL/GenBank/DDBJ whole genome shotgun (WGS) entry which is preliminary data.</text>
</comment>
<dbReference type="STRING" id="1702214.AL399_04640"/>
<dbReference type="Proteomes" id="UP000054172">
    <property type="component" value="Unassembled WGS sequence"/>
</dbReference>
<dbReference type="PATRIC" id="fig|1702214.3.peg.1840"/>